<dbReference type="SUPFAM" id="SSF46785">
    <property type="entry name" value="Winged helix' DNA-binding domain"/>
    <property type="match status" value="1"/>
</dbReference>
<accession>A0ABW1VT35</accession>
<name>A0ABW1VT35_9GAMM</name>
<dbReference type="PANTHER" id="PTHR46577">
    <property type="entry name" value="HTH-TYPE TRANSCRIPTIONAL REGULATORY PROTEIN GABR"/>
    <property type="match status" value="1"/>
</dbReference>
<dbReference type="InterPro" id="IPR015421">
    <property type="entry name" value="PyrdxlP-dep_Trfase_major"/>
</dbReference>
<evidence type="ECO:0000259" key="7">
    <source>
        <dbReference type="PROSITE" id="PS50949"/>
    </source>
</evidence>
<dbReference type="PANTHER" id="PTHR46577:SF1">
    <property type="entry name" value="HTH-TYPE TRANSCRIPTIONAL REGULATORY PROTEIN GABR"/>
    <property type="match status" value="1"/>
</dbReference>
<dbReference type="PROSITE" id="PS50949">
    <property type="entry name" value="HTH_GNTR"/>
    <property type="match status" value="1"/>
</dbReference>
<dbReference type="RefSeq" id="WP_343877077.1">
    <property type="nucleotide sequence ID" value="NZ_BAAAFW010000055.1"/>
</dbReference>
<dbReference type="Gene3D" id="1.10.10.10">
    <property type="entry name" value="Winged helix-like DNA-binding domain superfamily/Winged helix DNA-binding domain"/>
    <property type="match status" value="1"/>
</dbReference>
<evidence type="ECO:0000256" key="1">
    <source>
        <dbReference type="ARBA" id="ARBA00005384"/>
    </source>
</evidence>
<evidence type="ECO:0000256" key="4">
    <source>
        <dbReference type="ARBA" id="ARBA00023125"/>
    </source>
</evidence>
<evidence type="ECO:0000256" key="5">
    <source>
        <dbReference type="ARBA" id="ARBA00023163"/>
    </source>
</evidence>
<keyword evidence="4" id="KW-0238">DNA-binding</keyword>
<dbReference type="InterPro" id="IPR036388">
    <property type="entry name" value="WH-like_DNA-bd_sf"/>
</dbReference>
<evidence type="ECO:0000256" key="2">
    <source>
        <dbReference type="ARBA" id="ARBA00022898"/>
    </source>
</evidence>
<dbReference type="GO" id="GO:0008483">
    <property type="term" value="F:transaminase activity"/>
    <property type="evidence" value="ECO:0007669"/>
    <property type="project" value="UniProtKB-KW"/>
</dbReference>
<dbReference type="CDD" id="cd07377">
    <property type="entry name" value="WHTH_GntR"/>
    <property type="match status" value="1"/>
</dbReference>
<organism evidence="8 9">
    <name type="scientific">Tatumella punctata</name>
    <dbReference type="NCBI Taxonomy" id="399969"/>
    <lineage>
        <taxon>Bacteria</taxon>
        <taxon>Pseudomonadati</taxon>
        <taxon>Pseudomonadota</taxon>
        <taxon>Gammaproteobacteria</taxon>
        <taxon>Enterobacterales</taxon>
        <taxon>Erwiniaceae</taxon>
        <taxon>Tatumella</taxon>
    </lineage>
</organism>
<feature type="region of interest" description="Disordered" evidence="6">
    <location>
        <begin position="73"/>
        <end position="99"/>
    </location>
</feature>
<feature type="compositionally biased region" description="Basic and acidic residues" evidence="6">
    <location>
        <begin position="86"/>
        <end position="98"/>
    </location>
</feature>
<dbReference type="Proteomes" id="UP001596215">
    <property type="component" value="Unassembled WGS sequence"/>
</dbReference>
<sequence length="460" mass="51894">MQSKQAIKKQIIDDISQMIFSGILKRGDFLPSIRIMSDRYNVSRGTVLVVYKTLESLGYIQGHERSGYLVISAPEGRDPQPQIGKTAEKQPPHSEKKPPVTAAYQSLERHNRTQLPKHFIRRWCLGSSSPQLQTGWNRWEVSDKRLKNSLCRFILISRGISLLPENMVLSSGMQEALLLIGASVASTRQQPTILVEDPCPLHVRELFRSLNFRVLPIAVDQQGICVADFPAAGADLIFTSPARQFPMGVSLSDSRRHTLYEWACRHNALIIENDCFAMLGFGQSVTPALRHQYPDPHIIYLTHLAELTGSGINVCCIAASPQFIQLIRQFIPLLTSDTNPLTSALLSSFLDSPHFMKYLTGRLQARQQKLALAQEGIQQRWPGMDYDGSENSGFLTFHTGIRQLPEGLINRYFFPVDIFRLVPQEKRQARAGIIYPFDLLSFAEIEKINLQLQDASDVCY</sequence>
<protein>
    <submittedName>
        <fullName evidence="8">PLP-dependent aminotransferase family protein</fullName>
    </submittedName>
</protein>
<gene>
    <name evidence="8" type="ORF">ACFP73_13160</name>
</gene>
<keyword evidence="8" id="KW-0808">Transferase</keyword>
<keyword evidence="5" id="KW-0804">Transcription</keyword>
<dbReference type="EMBL" id="JBHSUC010000019">
    <property type="protein sequence ID" value="MFC6363032.1"/>
    <property type="molecule type" value="Genomic_DNA"/>
</dbReference>
<dbReference type="InterPro" id="IPR000524">
    <property type="entry name" value="Tscrpt_reg_HTH_GntR"/>
</dbReference>
<evidence type="ECO:0000313" key="8">
    <source>
        <dbReference type="EMBL" id="MFC6363032.1"/>
    </source>
</evidence>
<dbReference type="SMART" id="SM00345">
    <property type="entry name" value="HTH_GNTR"/>
    <property type="match status" value="1"/>
</dbReference>
<keyword evidence="3" id="KW-0805">Transcription regulation</keyword>
<dbReference type="InterPro" id="IPR015424">
    <property type="entry name" value="PyrdxlP-dep_Trfase"/>
</dbReference>
<dbReference type="InterPro" id="IPR051446">
    <property type="entry name" value="HTH_trans_reg/aminotransferase"/>
</dbReference>
<dbReference type="Pfam" id="PF00392">
    <property type="entry name" value="GntR"/>
    <property type="match status" value="1"/>
</dbReference>
<feature type="domain" description="HTH gntR-type" evidence="7">
    <location>
        <begin position="5"/>
        <end position="73"/>
    </location>
</feature>
<dbReference type="SUPFAM" id="SSF53383">
    <property type="entry name" value="PLP-dependent transferases"/>
    <property type="match status" value="1"/>
</dbReference>
<evidence type="ECO:0000313" key="9">
    <source>
        <dbReference type="Proteomes" id="UP001596215"/>
    </source>
</evidence>
<dbReference type="InterPro" id="IPR036390">
    <property type="entry name" value="WH_DNA-bd_sf"/>
</dbReference>
<keyword evidence="8" id="KW-0032">Aminotransferase</keyword>
<evidence type="ECO:0000256" key="3">
    <source>
        <dbReference type="ARBA" id="ARBA00023015"/>
    </source>
</evidence>
<comment type="similarity">
    <text evidence="1">In the C-terminal section; belongs to the class-I pyridoxal-phosphate-dependent aminotransferase family.</text>
</comment>
<dbReference type="Gene3D" id="3.40.640.10">
    <property type="entry name" value="Type I PLP-dependent aspartate aminotransferase-like (Major domain)"/>
    <property type="match status" value="1"/>
</dbReference>
<evidence type="ECO:0000256" key="6">
    <source>
        <dbReference type="SAM" id="MobiDB-lite"/>
    </source>
</evidence>
<keyword evidence="2" id="KW-0663">Pyridoxal phosphate</keyword>
<keyword evidence="9" id="KW-1185">Reference proteome</keyword>
<proteinExistence type="inferred from homology"/>
<comment type="caution">
    <text evidence="8">The sequence shown here is derived from an EMBL/GenBank/DDBJ whole genome shotgun (WGS) entry which is preliminary data.</text>
</comment>
<reference evidence="9" key="1">
    <citation type="journal article" date="2019" name="Int. J. Syst. Evol. Microbiol.">
        <title>The Global Catalogue of Microorganisms (GCM) 10K type strain sequencing project: providing services to taxonomists for standard genome sequencing and annotation.</title>
        <authorList>
            <consortium name="The Broad Institute Genomics Platform"/>
            <consortium name="The Broad Institute Genome Sequencing Center for Infectious Disease"/>
            <person name="Wu L."/>
            <person name="Ma J."/>
        </authorList>
    </citation>
    <scope>NUCLEOTIDE SEQUENCE [LARGE SCALE GENOMIC DNA]</scope>
    <source>
        <strain evidence="9">CGMCC 4.1530</strain>
    </source>
</reference>